<dbReference type="InterPro" id="IPR028098">
    <property type="entry name" value="Glyco_trans_4-like_N"/>
</dbReference>
<accession>A0A2T2XAC2</accession>
<dbReference type="AlphaFoldDB" id="A0A2T2XAC2"/>
<gene>
    <name evidence="2" type="ORF">C7B43_01725</name>
</gene>
<evidence type="ECO:0000313" key="3">
    <source>
        <dbReference type="Proteomes" id="UP000242699"/>
    </source>
</evidence>
<dbReference type="Proteomes" id="UP000242699">
    <property type="component" value="Unassembled WGS sequence"/>
</dbReference>
<dbReference type="PANTHER" id="PTHR12526">
    <property type="entry name" value="GLYCOSYLTRANSFERASE"/>
    <property type="match status" value="1"/>
</dbReference>
<dbReference type="EMBL" id="PXYT01000002">
    <property type="protein sequence ID" value="PSR31440.1"/>
    <property type="molecule type" value="Genomic_DNA"/>
</dbReference>
<organism evidence="2 3">
    <name type="scientific">Sulfobacillus benefaciens</name>
    <dbReference type="NCBI Taxonomy" id="453960"/>
    <lineage>
        <taxon>Bacteria</taxon>
        <taxon>Bacillati</taxon>
        <taxon>Bacillota</taxon>
        <taxon>Clostridia</taxon>
        <taxon>Eubacteriales</taxon>
        <taxon>Clostridiales Family XVII. Incertae Sedis</taxon>
        <taxon>Sulfobacillus</taxon>
    </lineage>
</organism>
<dbReference type="Gene3D" id="3.40.50.2000">
    <property type="entry name" value="Glycogen Phosphorylase B"/>
    <property type="match status" value="2"/>
</dbReference>
<sequence length="360" mass="40109">MWKGRSRAVRIVEVITGGEQGGAQRHVAELVTYLARQGHEVRVIHGGGKWLTQAVDGVADIYYLPHLRREISVRDVRTLWALGRLIGDLNPDVIHAHSSKAGILCRLVGWQVKIPVVYTVHGFVFFDPTRSIWSRGLYRLLETWGARHSRGIITLSDLDMEFAQKAGTRAVVRKIPNGVSVRPEGPRLPSARRNIGFIGRFTAEKGLDVVTTAAAMTPGWRWLIAGDGGLSRDLERTRRQLSNVEWLGWVDDTEQFFRDVDIIVQPSYKEGLPYTVLDAMGWGLPVVATPVGALPEILGQVDRRLLCPVGDAQGLIKAVAFVFDNYGSLARACYELVKVRYDLDIQLKRTIETLTLAVQA</sequence>
<name>A0A2T2XAC2_9FIRM</name>
<evidence type="ECO:0000259" key="1">
    <source>
        <dbReference type="Pfam" id="PF13439"/>
    </source>
</evidence>
<protein>
    <submittedName>
        <fullName evidence="2">Glycosyl transferase family 1</fullName>
    </submittedName>
</protein>
<dbReference type="Pfam" id="PF13439">
    <property type="entry name" value="Glyco_transf_4"/>
    <property type="match status" value="1"/>
</dbReference>
<feature type="domain" description="Glycosyltransferase subfamily 4-like N-terminal" evidence="1">
    <location>
        <begin position="21"/>
        <end position="180"/>
    </location>
</feature>
<keyword evidence="2" id="KW-0808">Transferase</keyword>
<dbReference type="GO" id="GO:0016740">
    <property type="term" value="F:transferase activity"/>
    <property type="evidence" value="ECO:0007669"/>
    <property type="project" value="UniProtKB-KW"/>
</dbReference>
<evidence type="ECO:0000313" key="2">
    <source>
        <dbReference type="EMBL" id="PSR31440.1"/>
    </source>
</evidence>
<dbReference type="Pfam" id="PF13692">
    <property type="entry name" value="Glyco_trans_1_4"/>
    <property type="match status" value="1"/>
</dbReference>
<proteinExistence type="predicted"/>
<reference evidence="2 3" key="1">
    <citation type="journal article" date="2014" name="BMC Genomics">
        <title>Comparison of environmental and isolate Sulfobacillus genomes reveals diverse carbon, sulfur, nitrogen, and hydrogen metabolisms.</title>
        <authorList>
            <person name="Justice N.B."/>
            <person name="Norman A."/>
            <person name="Brown C.T."/>
            <person name="Singh A."/>
            <person name="Thomas B.C."/>
            <person name="Banfield J.F."/>
        </authorList>
    </citation>
    <scope>NUCLEOTIDE SEQUENCE [LARGE SCALE GENOMIC DNA]</scope>
    <source>
        <strain evidence="2">AMDSBA1</strain>
    </source>
</reference>
<comment type="caution">
    <text evidence="2">The sequence shown here is derived from an EMBL/GenBank/DDBJ whole genome shotgun (WGS) entry which is preliminary data.</text>
</comment>
<dbReference type="SUPFAM" id="SSF53756">
    <property type="entry name" value="UDP-Glycosyltransferase/glycogen phosphorylase"/>
    <property type="match status" value="1"/>
</dbReference>